<protein>
    <recommendedName>
        <fullName evidence="3">Homeodomain phBC6A51-type domain-containing protein</fullName>
    </recommendedName>
</protein>
<dbReference type="EMBL" id="JACWEZ010000004">
    <property type="protein sequence ID" value="MBD1222761.1"/>
    <property type="molecule type" value="Genomic_DNA"/>
</dbReference>
<name>A0ABR7VM02_VIRHA</name>
<accession>A0ABR7VM02</accession>
<comment type="caution">
    <text evidence="1">The sequence shown here is derived from an EMBL/GenBank/DDBJ whole genome shotgun (WGS) entry which is preliminary data.</text>
</comment>
<evidence type="ECO:0000313" key="1">
    <source>
        <dbReference type="EMBL" id="MBD1222761.1"/>
    </source>
</evidence>
<dbReference type="RefSeq" id="WP_189777954.1">
    <property type="nucleotide sequence ID" value="NZ_JACWEZ010000004.1"/>
</dbReference>
<organism evidence="1 2">
    <name type="scientific">Virgibacillus halodenitrificans</name>
    <name type="common">Bacillus halodenitrificans</name>
    <dbReference type="NCBI Taxonomy" id="1482"/>
    <lineage>
        <taxon>Bacteria</taxon>
        <taxon>Bacillati</taxon>
        <taxon>Bacillota</taxon>
        <taxon>Bacilli</taxon>
        <taxon>Bacillales</taxon>
        <taxon>Bacillaceae</taxon>
        <taxon>Virgibacillus</taxon>
    </lineage>
</organism>
<keyword evidence="2" id="KW-1185">Reference proteome</keyword>
<reference evidence="1 2" key="1">
    <citation type="submission" date="2020-09" db="EMBL/GenBank/DDBJ databases">
        <title>Draft Genome Sequences of Oil-Oxidizing Bacteria Halomonas titanicae, Marinobacter lutaoensis, and Virgibacillus halodenitrificans Isolated from Highly Saline Environments.</title>
        <authorList>
            <person name="Grouzdev D.S."/>
            <person name="Sokolova D.S."/>
            <person name="Semenova E.M."/>
            <person name="Borzenkov I.A."/>
            <person name="Bidzhieva S.K."/>
            <person name="Poltaraus A.B."/>
            <person name="Nazina T.N."/>
        </authorList>
    </citation>
    <scope>NUCLEOTIDE SEQUENCE [LARGE SCALE GENOMIC DNA]</scope>
    <source>
        <strain evidence="1 2">VKM B-3472D</strain>
    </source>
</reference>
<gene>
    <name evidence="1" type="ORF">IC602_09070</name>
</gene>
<evidence type="ECO:0008006" key="3">
    <source>
        <dbReference type="Google" id="ProtNLM"/>
    </source>
</evidence>
<proteinExistence type="predicted"/>
<sequence length="135" mass="15677">MLTEKQLKLIGLVVEGNHTIKECYEAVQVPKATYYYWVNNNKEFQKAIDQALDDKVKEAKQNIRKNINNYIDSLADIIINGKNENARVNATSKILHFSELDPSFKQQITINNGEEESKNKLLEMFEAKKEEKEEQ</sequence>
<evidence type="ECO:0000313" key="2">
    <source>
        <dbReference type="Proteomes" id="UP000621631"/>
    </source>
</evidence>
<dbReference type="Proteomes" id="UP000621631">
    <property type="component" value="Unassembled WGS sequence"/>
</dbReference>
<dbReference type="Gene3D" id="1.10.10.60">
    <property type="entry name" value="Homeodomain-like"/>
    <property type="match status" value="1"/>
</dbReference>